<dbReference type="InterPro" id="IPR040643">
    <property type="entry name" value="MLVIN_C"/>
</dbReference>
<dbReference type="Gene3D" id="1.10.375.10">
    <property type="entry name" value="Human Immunodeficiency Virus Type 1 Capsid Protein"/>
    <property type="match status" value="1"/>
</dbReference>
<keyword evidence="9" id="KW-1185">Reference proteome</keyword>
<dbReference type="GO" id="GO:0016787">
    <property type="term" value="F:hydrolase activity"/>
    <property type="evidence" value="ECO:0007669"/>
    <property type="project" value="UniProtKB-KW"/>
</dbReference>
<organism evidence="8 9">
    <name type="scientific">Nyctereutes procyonoides</name>
    <name type="common">Raccoon dog</name>
    <name type="synonym">Canis procyonoides</name>
    <dbReference type="NCBI Taxonomy" id="34880"/>
    <lineage>
        <taxon>Eukaryota</taxon>
        <taxon>Metazoa</taxon>
        <taxon>Chordata</taxon>
        <taxon>Craniata</taxon>
        <taxon>Vertebrata</taxon>
        <taxon>Euteleostomi</taxon>
        <taxon>Mammalia</taxon>
        <taxon>Eutheria</taxon>
        <taxon>Laurasiatheria</taxon>
        <taxon>Carnivora</taxon>
        <taxon>Caniformia</taxon>
        <taxon>Canidae</taxon>
        <taxon>Nyctereutes</taxon>
    </lineage>
</organism>
<dbReference type="Pfam" id="PF02093">
    <property type="entry name" value="Gag_p30"/>
    <property type="match status" value="1"/>
</dbReference>
<keyword evidence="2" id="KW-0548">Nucleotidyltransferase</keyword>
<evidence type="ECO:0000256" key="1">
    <source>
        <dbReference type="ARBA" id="ARBA00022679"/>
    </source>
</evidence>
<keyword evidence="1" id="KW-0808">Transferase</keyword>
<dbReference type="PANTHER" id="PTHR33166">
    <property type="entry name" value="GAG_P30 DOMAIN-CONTAINING PROTEIN"/>
    <property type="match status" value="1"/>
</dbReference>
<feature type="domain" description="Core shell protein Gag P30" evidence="6">
    <location>
        <begin position="44"/>
        <end position="146"/>
    </location>
</feature>
<evidence type="ECO:0000256" key="3">
    <source>
        <dbReference type="ARBA" id="ARBA00022722"/>
    </source>
</evidence>
<evidence type="ECO:0000259" key="7">
    <source>
        <dbReference type="Pfam" id="PF18697"/>
    </source>
</evidence>
<dbReference type="Pfam" id="PF18697">
    <property type="entry name" value="MLVIN_C"/>
    <property type="match status" value="1"/>
</dbReference>
<evidence type="ECO:0000313" key="8">
    <source>
        <dbReference type="EMBL" id="CAD7679435.1"/>
    </source>
</evidence>
<comment type="caution">
    <text evidence="8">The sequence shown here is derived from an EMBL/GenBank/DDBJ whole genome shotgun (WGS) entry which is preliminary data.</text>
</comment>
<evidence type="ECO:0000256" key="2">
    <source>
        <dbReference type="ARBA" id="ARBA00022695"/>
    </source>
</evidence>
<sequence length="268" mass="30792">MDQPGSPTSKCGPADSTALPLCAMGPPNETGGQLMLYWLFSTGDLYNWKTQNAKFSDNPRNLIGLLDTVLFTHQPTWDDCQKLLQVLFTTEERERIQVKARKSVLGEDRQPTQNPDLINAAFPLSRPTWDYNSAEVLSGLDDQQLLFSLQMLQRTHEQVWPKLRALYETGPPPDPHQYRPGDWVYVRRYQHQTFQPRWKGPYIVILTTPTAIKVNGITPWVHYTHVQPADPHAILKDFVPEWKSQPDKDNPLKLRQHCSHLFPTSKTP</sequence>
<dbReference type="AlphaFoldDB" id="A0A811YT29"/>
<evidence type="ECO:0000259" key="6">
    <source>
        <dbReference type="Pfam" id="PF02093"/>
    </source>
</evidence>
<name>A0A811YT29_NYCPR</name>
<keyword evidence="5" id="KW-0378">Hydrolase</keyword>
<dbReference type="Proteomes" id="UP000645828">
    <property type="component" value="Unassembled WGS sequence"/>
</dbReference>
<dbReference type="InterPro" id="IPR003036">
    <property type="entry name" value="Gag_P30"/>
</dbReference>
<dbReference type="GO" id="GO:0004519">
    <property type="term" value="F:endonuclease activity"/>
    <property type="evidence" value="ECO:0007669"/>
    <property type="project" value="UniProtKB-KW"/>
</dbReference>
<accession>A0A811YT29</accession>
<keyword evidence="3" id="KW-0540">Nuclease</keyword>
<dbReference type="GO" id="GO:0019068">
    <property type="term" value="P:virion assembly"/>
    <property type="evidence" value="ECO:0007669"/>
    <property type="project" value="InterPro"/>
</dbReference>
<dbReference type="GO" id="GO:0016779">
    <property type="term" value="F:nucleotidyltransferase activity"/>
    <property type="evidence" value="ECO:0007669"/>
    <property type="project" value="UniProtKB-KW"/>
</dbReference>
<dbReference type="EMBL" id="CAJHUB010000720">
    <property type="protein sequence ID" value="CAD7679435.1"/>
    <property type="molecule type" value="Genomic_DNA"/>
</dbReference>
<reference evidence="8" key="1">
    <citation type="submission" date="2020-12" db="EMBL/GenBank/DDBJ databases">
        <authorList>
            <consortium name="Molecular Ecology Group"/>
        </authorList>
    </citation>
    <scope>NUCLEOTIDE SEQUENCE</scope>
    <source>
        <strain evidence="8">TBG_1078</strain>
    </source>
</reference>
<proteinExistence type="predicted"/>
<dbReference type="Gene3D" id="2.30.30.850">
    <property type="match status" value="1"/>
</dbReference>
<dbReference type="InterPro" id="IPR050462">
    <property type="entry name" value="Retroviral_Gag-Pol_poly"/>
</dbReference>
<dbReference type="InterPro" id="IPR008919">
    <property type="entry name" value="Retrov_capsid_N"/>
</dbReference>
<evidence type="ECO:0000256" key="5">
    <source>
        <dbReference type="ARBA" id="ARBA00022801"/>
    </source>
</evidence>
<evidence type="ECO:0000256" key="4">
    <source>
        <dbReference type="ARBA" id="ARBA00022759"/>
    </source>
</evidence>
<keyword evidence="4" id="KW-0255">Endonuclease</keyword>
<gene>
    <name evidence="8" type="ORF">NYPRO_LOCUS12234</name>
</gene>
<evidence type="ECO:0000313" key="9">
    <source>
        <dbReference type="Proteomes" id="UP000645828"/>
    </source>
</evidence>
<protein>
    <submittedName>
        <fullName evidence="8">(raccoon dog) hypothetical protein</fullName>
    </submittedName>
</protein>
<feature type="domain" description="Murine leukemia virus integrase C-terminal" evidence="7">
    <location>
        <begin position="176"/>
        <end position="231"/>
    </location>
</feature>
<dbReference type="SUPFAM" id="SSF47943">
    <property type="entry name" value="Retrovirus capsid protein, N-terminal core domain"/>
    <property type="match status" value="1"/>
</dbReference>